<name>A0ABR7YE20_9SPHI</name>
<dbReference type="EMBL" id="JACOIJ010000012">
    <property type="protein sequence ID" value="MBD1429547.1"/>
    <property type="molecule type" value="Genomic_DNA"/>
</dbReference>
<sequence>MATKNNYISYLRVIATVFVILIHASTGFLNRFDADDFNWNYANWINSATRCSVAIFVMLSGALLLLKDEDTWSFYKKRITKLLYPFLFWTIIYLIYYFYRYTNFNALSTERIMSIAQDKILHGANAHLWYLYMIIGLYLAIPYLRKIITQVSIREIEIFLVLWFASMILMNKFYYPNFPKFDLTFFSGYLGYLVLGYYLSIKSFNWSKWIPLIGYIAISVFTAYMTYTWSLSANKYNPHWYYYVFPNTALAAGLLFILFQKIVNKESELPTWIKIIDEYSFGIYLVHILPLNYIHPFLSKHMSTLWVIPLATLLTLITSIGIIYVLRKIPYGKYVSG</sequence>
<feature type="transmembrane region" description="Helical" evidence="7">
    <location>
        <begin position="241"/>
        <end position="259"/>
    </location>
</feature>
<keyword evidence="3" id="KW-1003">Cell membrane</keyword>
<feature type="transmembrane region" description="Helical" evidence="7">
    <location>
        <begin position="127"/>
        <end position="144"/>
    </location>
</feature>
<evidence type="ECO:0000256" key="7">
    <source>
        <dbReference type="SAM" id="Phobius"/>
    </source>
</evidence>
<keyword evidence="9" id="KW-0012">Acyltransferase</keyword>
<comment type="caution">
    <text evidence="9">The sequence shown here is derived from an EMBL/GenBank/DDBJ whole genome shotgun (WGS) entry which is preliminary data.</text>
</comment>
<organism evidence="9 10">
    <name type="scientific">Sphingobacterium litopenaei</name>
    <dbReference type="NCBI Taxonomy" id="2763500"/>
    <lineage>
        <taxon>Bacteria</taxon>
        <taxon>Pseudomonadati</taxon>
        <taxon>Bacteroidota</taxon>
        <taxon>Sphingobacteriia</taxon>
        <taxon>Sphingobacteriales</taxon>
        <taxon>Sphingobacteriaceae</taxon>
        <taxon>Sphingobacterium</taxon>
    </lineage>
</organism>
<feature type="transmembrane region" description="Helical" evidence="7">
    <location>
        <begin position="279"/>
        <end position="298"/>
    </location>
</feature>
<dbReference type="PANTHER" id="PTHR40074">
    <property type="entry name" value="O-ACETYLTRANSFERASE WECH"/>
    <property type="match status" value="1"/>
</dbReference>
<evidence type="ECO:0000259" key="8">
    <source>
        <dbReference type="Pfam" id="PF01757"/>
    </source>
</evidence>
<feature type="transmembrane region" description="Helical" evidence="7">
    <location>
        <begin position="304"/>
        <end position="326"/>
    </location>
</feature>
<protein>
    <submittedName>
        <fullName evidence="9">Acyltransferase family protein</fullName>
    </submittedName>
</protein>
<feature type="transmembrane region" description="Helical" evidence="7">
    <location>
        <begin position="44"/>
        <end position="66"/>
    </location>
</feature>
<evidence type="ECO:0000256" key="2">
    <source>
        <dbReference type="ARBA" id="ARBA00007400"/>
    </source>
</evidence>
<dbReference type="InterPro" id="IPR002656">
    <property type="entry name" value="Acyl_transf_3_dom"/>
</dbReference>
<dbReference type="RefSeq" id="WP_190302037.1">
    <property type="nucleotide sequence ID" value="NZ_JACOIJ010000012.1"/>
</dbReference>
<feature type="domain" description="Acyltransferase 3" evidence="8">
    <location>
        <begin position="5"/>
        <end position="322"/>
    </location>
</feature>
<evidence type="ECO:0000313" key="9">
    <source>
        <dbReference type="EMBL" id="MBD1429547.1"/>
    </source>
</evidence>
<evidence type="ECO:0000256" key="6">
    <source>
        <dbReference type="ARBA" id="ARBA00023136"/>
    </source>
</evidence>
<dbReference type="Proteomes" id="UP000651271">
    <property type="component" value="Unassembled WGS sequence"/>
</dbReference>
<keyword evidence="5 7" id="KW-1133">Transmembrane helix</keyword>
<proteinExistence type="inferred from homology"/>
<feature type="transmembrane region" description="Helical" evidence="7">
    <location>
        <begin position="212"/>
        <end position="229"/>
    </location>
</feature>
<evidence type="ECO:0000313" key="10">
    <source>
        <dbReference type="Proteomes" id="UP000651271"/>
    </source>
</evidence>
<dbReference type="GO" id="GO:0016746">
    <property type="term" value="F:acyltransferase activity"/>
    <property type="evidence" value="ECO:0007669"/>
    <property type="project" value="UniProtKB-KW"/>
</dbReference>
<keyword evidence="10" id="KW-1185">Reference proteome</keyword>
<keyword evidence="9" id="KW-0808">Transferase</keyword>
<reference evidence="9 10" key="1">
    <citation type="submission" date="2020-08" db="EMBL/GenBank/DDBJ databases">
        <title>Sphingobacterium sp. DN04309 isolated from aquaculture water.</title>
        <authorList>
            <person name="Zhang M."/>
        </authorList>
    </citation>
    <scope>NUCLEOTIDE SEQUENCE [LARGE SCALE GENOMIC DNA]</scope>
    <source>
        <strain evidence="9 10">DN04309</strain>
    </source>
</reference>
<dbReference type="PANTHER" id="PTHR40074:SF2">
    <property type="entry name" value="O-ACETYLTRANSFERASE WECH"/>
    <property type="match status" value="1"/>
</dbReference>
<evidence type="ECO:0000256" key="3">
    <source>
        <dbReference type="ARBA" id="ARBA00022475"/>
    </source>
</evidence>
<accession>A0ABR7YE20</accession>
<comment type="similarity">
    <text evidence="2">Belongs to the acyltransferase 3 family.</text>
</comment>
<evidence type="ECO:0000256" key="4">
    <source>
        <dbReference type="ARBA" id="ARBA00022692"/>
    </source>
</evidence>
<feature type="transmembrane region" description="Helical" evidence="7">
    <location>
        <begin position="181"/>
        <end position="200"/>
    </location>
</feature>
<keyword evidence="6 7" id="KW-0472">Membrane</keyword>
<comment type="subcellular location">
    <subcellularLocation>
        <location evidence="1">Cell membrane</location>
        <topology evidence="1">Multi-pass membrane protein</topology>
    </subcellularLocation>
</comment>
<feature type="transmembrane region" description="Helical" evidence="7">
    <location>
        <begin position="7"/>
        <end position="24"/>
    </location>
</feature>
<keyword evidence="4 7" id="KW-0812">Transmembrane</keyword>
<dbReference type="Pfam" id="PF01757">
    <property type="entry name" value="Acyl_transf_3"/>
    <property type="match status" value="1"/>
</dbReference>
<feature type="transmembrane region" description="Helical" evidence="7">
    <location>
        <begin position="156"/>
        <end position="175"/>
    </location>
</feature>
<feature type="transmembrane region" description="Helical" evidence="7">
    <location>
        <begin position="82"/>
        <end position="99"/>
    </location>
</feature>
<gene>
    <name evidence="9" type="ORF">H8B04_08190</name>
</gene>
<evidence type="ECO:0000256" key="1">
    <source>
        <dbReference type="ARBA" id="ARBA00004651"/>
    </source>
</evidence>
<evidence type="ECO:0000256" key="5">
    <source>
        <dbReference type="ARBA" id="ARBA00022989"/>
    </source>
</evidence>